<sequence length="136" mass="15083">MHRALSIHGVSTVLLNLSEATLSTRTSRTNGHPLTILSLDSQMGSAMYRSLPLYSFGHGVFPILLSSLTVLNSQLSREKSTFEKPGSRSKNGHLNHVFETSSARQELGYLLGFENSHMHCVSFRRKNTITADLVPR</sequence>
<protein>
    <submittedName>
        <fullName evidence="1">Uncharacterized protein</fullName>
    </submittedName>
</protein>
<keyword evidence="2" id="KW-1185">Reference proteome</keyword>
<reference evidence="1" key="1">
    <citation type="journal article" date="2021" name="New Phytol.">
        <title>Evolutionary innovations through gain and loss of genes in the ectomycorrhizal Boletales.</title>
        <authorList>
            <person name="Wu G."/>
            <person name="Miyauchi S."/>
            <person name="Morin E."/>
            <person name="Kuo A."/>
            <person name="Drula E."/>
            <person name="Varga T."/>
            <person name="Kohler A."/>
            <person name="Feng B."/>
            <person name="Cao Y."/>
            <person name="Lipzen A."/>
            <person name="Daum C."/>
            <person name="Hundley H."/>
            <person name="Pangilinan J."/>
            <person name="Johnson J."/>
            <person name="Barry K."/>
            <person name="LaButti K."/>
            <person name="Ng V."/>
            <person name="Ahrendt S."/>
            <person name="Min B."/>
            <person name="Choi I.G."/>
            <person name="Park H."/>
            <person name="Plett J.M."/>
            <person name="Magnuson J."/>
            <person name="Spatafora J.W."/>
            <person name="Nagy L.G."/>
            <person name="Henrissat B."/>
            <person name="Grigoriev I.V."/>
            <person name="Yang Z.L."/>
            <person name="Xu J."/>
            <person name="Martin F.M."/>
        </authorList>
    </citation>
    <scope>NUCLEOTIDE SEQUENCE</scope>
    <source>
        <strain evidence="1">KKN 215</strain>
    </source>
</reference>
<comment type="caution">
    <text evidence="1">The sequence shown here is derived from an EMBL/GenBank/DDBJ whole genome shotgun (WGS) entry which is preliminary data.</text>
</comment>
<organism evidence="1 2">
    <name type="scientific">Cristinia sonorae</name>
    <dbReference type="NCBI Taxonomy" id="1940300"/>
    <lineage>
        <taxon>Eukaryota</taxon>
        <taxon>Fungi</taxon>
        <taxon>Dikarya</taxon>
        <taxon>Basidiomycota</taxon>
        <taxon>Agaricomycotina</taxon>
        <taxon>Agaricomycetes</taxon>
        <taxon>Agaricomycetidae</taxon>
        <taxon>Agaricales</taxon>
        <taxon>Pleurotineae</taxon>
        <taxon>Stephanosporaceae</taxon>
        <taxon>Cristinia</taxon>
    </lineage>
</organism>
<accession>A0A8K0UR19</accession>
<proteinExistence type="predicted"/>
<evidence type="ECO:0000313" key="1">
    <source>
        <dbReference type="EMBL" id="KAH8101331.1"/>
    </source>
</evidence>
<dbReference type="Proteomes" id="UP000813824">
    <property type="component" value="Unassembled WGS sequence"/>
</dbReference>
<dbReference type="AlphaFoldDB" id="A0A8K0UR19"/>
<name>A0A8K0UR19_9AGAR</name>
<dbReference type="EMBL" id="JAEVFJ010000013">
    <property type="protein sequence ID" value="KAH8101331.1"/>
    <property type="molecule type" value="Genomic_DNA"/>
</dbReference>
<evidence type="ECO:0000313" key="2">
    <source>
        <dbReference type="Proteomes" id="UP000813824"/>
    </source>
</evidence>
<gene>
    <name evidence="1" type="ORF">BXZ70DRAFT_125947</name>
</gene>